<evidence type="ECO:0008006" key="3">
    <source>
        <dbReference type="Google" id="ProtNLM"/>
    </source>
</evidence>
<dbReference type="InterPro" id="IPR029045">
    <property type="entry name" value="ClpP/crotonase-like_dom_sf"/>
</dbReference>
<proteinExistence type="inferred from homology"/>
<dbReference type="SUPFAM" id="SSF52096">
    <property type="entry name" value="ClpP/crotonase"/>
    <property type="match status" value="1"/>
</dbReference>
<evidence type="ECO:0000313" key="2">
    <source>
        <dbReference type="EMBL" id="SVB20804.1"/>
    </source>
</evidence>
<dbReference type="Pfam" id="PF00378">
    <property type="entry name" value="ECH_1"/>
    <property type="match status" value="1"/>
</dbReference>
<evidence type="ECO:0000256" key="1">
    <source>
        <dbReference type="ARBA" id="ARBA00005254"/>
    </source>
</evidence>
<gene>
    <name evidence="2" type="ORF">METZ01_LOCUS173658</name>
</gene>
<dbReference type="GO" id="GO:0006635">
    <property type="term" value="P:fatty acid beta-oxidation"/>
    <property type="evidence" value="ECO:0007669"/>
    <property type="project" value="TreeGrafter"/>
</dbReference>
<dbReference type="InterPro" id="IPR001753">
    <property type="entry name" value="Enoyl-CoA_hydra/iso"/>
</dbReference>
<name>A0A382C4I8_9ZZZZ</name>
<dbReference type="AlphaFoldDB" id="A0A382C4I8"/>
<protein>
    <recommendedName>
        <fullName evidence="3">Enoyl-CoA hydratase</fullName>
    </recommendedName>
</protein>
<accession>A0A382C4I8</accession>
<reference evidence="2" key="1">
    <citation type="submission" date="2018-05" db="EMBL/GenBank/DDBJ databases">
        <authorList>
            <person name="Lanie J.A."/>
            <person name="Ng W.-L."/>
            <person name="Kazmierczak K.M."/>
            <person name="Andrzejewski T.M."/>
            <person name="Davidsen T.M."/>
            <person name="Wayne K.J."/>
            <person name="Tettelin H."/>
            <person name="Glass J.I."/>
            <person name="Rusch D."/>
            <person name="Podicherti R."/>
            <person name="Tsui H.-C.T."/>
            <person name="Winkler M.E."/>
        </authorList>
    </citation>
    <scope>NUCLEOTIDE SEQUENCE</scope>
</reference>
<dbReference type="GO" id="GO:0003824">
    <property type="term" value="F:catalytic activity"/>
    <property type="evidence" value="ECO:0007669"/>
    <property type="project" value="InterPro"/>
</dbReference>
<feature type="non-terminal residue" evidence="2">
    <location>
        <position position="235"/>
    </location>
</feature>
<dbReference type="CDD" id="cd06558">
    <property type="entry name" value="crotonase-like"/>
    <property type="match status" value="1"/>
</dbReference>
<dbReference type="PROSITE" id="PS00166">
    <property type="entry name" value="ENOYL_COA_HYDRATASE"/>
    <property type="match status" value="1"/>
</dbReference>
<organism evidence="2">
    <name type="scientific">marine metagenome</name>
    <dbReference type="NCBI Taxonomy" id="408172"/>
    <lineage>
        <taxon>unclassified sequences</taxon>
        <taxon>metagenomes</taxon>
        <taxon>ecological metagenomes</taxon>
    </lineage>
</organism>
<dbReference type="InterPro" id="IPR018376">
    <property type="entry name" value="Enoyl-CoA_hyd/isom_CS"/>
</dbReference>
<sequence>MAKDELTVALVDSVLRLTINRPDQRNALSLAVLDQIGAALQSHSTDDDIKLAIITGAGNRCFAAGGDLKELDAVRSENETRMIAERGRAALDEVRYFPAPVIGAMNGHALGGGAELAMACDIRIAATHAELGFLQSTLNVTTAWGGGVDLIQTAGSSTGLRILATGSRLDAQQAMSHGLVDAICPVDQPFAEFVSTYIEAYVDKNALVLRGCKAITTEYRQQAHAALDHLAQNHF</sequence>
<comment type="similarity">
    <text evidence="1">Belongs to the enoyl-CoA hydratase/isomerase family.</text>
</comment>
<dbReference type="PANTHER" id="PTHR11941:SF54">
    <property type="entry name" value="ENOYL-COA HYDRATASE, MITOCHONDRIAL"/>
    <property type="match status" value="1"/>
</dbReference>
<dbReference type="Gene3D" id="3.90.226.10">
    <property type="entry name" value="2-enoyl-CoA Hydratase, Chain A, domain 1"/>
    <property type="match status" value="1"/>
</dbReference>
<dbReference type="EMBL" id="UINC01032703">
    <property type="protein sequence ID" value="SVB20804.1"/>
    <property type="molecule type" value="Genomic_DNA"/>
</dbReference>
<dbReference type="PANTHER" id="PTHR11941">
    <property type="entry name" value="ENOYL-COA HYDRATASE-RELATED"/>
    <property type="match status" value="1"/>
</dbReference>